<dbReference type="PANTHER" id="PTHR16155:SF18">
    <property type="entry name" value="STERILE ALPHA MOTIF DOMAIN-CONTAINING PROTEIN 9-LIKE"/>
    <property type="match status" value="1"/>
</dbReference>
<evidence type="ECO:0008006" key="3">
    <source>
        <dbReference type="Google" id="ProtNLM"/>
    </source>
</evidence>
<dbReference type="PANTHER" id="PTHR16155">
    <property type="entry name" value="DED DOMAIN-CONTAINING PROTEIN"/>
    <property type="match status" value="1"/>
</dbReference>
<dbReference type="AlphaFoldDB" id="A0A5J5C9S3"/>
<proteinExistence type="predicted"/>
<name>A0A5J5C9S3_9PERO</name>
<gene>
    <name evidence="1" type="ORF">FQN60_007037</name>
</gene>
<accession>A0A5J5C9S3</accession>
<evidence type="ECO:0000313" key="1">
    <source>
        <dbReference type="EMBL" id="KAA8577975.1"/>
    </source>
</evidence>
<keyword evidence="2" id="KW-1185">Reference proteome</keyword>
<comment type="caution">
    <text evidence="1">The sequence shown here is derived from an EMBL/GenBank/DDBJ whole genome shotgun (WGS) entry which is preliminary data.</text>
</comment>
<dbReference type="GO" id="GO:0005737">
    <property type="term" value="C:cytoplasm"/>
    <property type="evidence" value="ECO:0007669"/>
    <property type="project" value="TreeGrafter"/>
</dbReference>
<dbReference type="EMBL" id="VOFY01001437">
    <property type="protein sequence ID" value="KAA8577975.1"/>
    <property type="molecule type" value="Genomic_DNA"/>
</dbReference>
<feature type="non-terminal residue" evidence="1">
    <location>
        <position position="598"/>
    </location>
</feature>
<reference evidence="1 2" key="1">
    <citation type="submission" date="2019-08" db="EMBL/GenBank/DDBJ databases">
        <title>A chromosome-level genome assembly, high-density linkage maps, and genome scans reveal the genomic architecture of hybrid incompatibilities underlying speciation via character displacement in darters (Percidae: Etheostominae).</title>
        <authorList>
            <person name="Moran R.L."/>
            <person name="Catchen J.M."/>
            <person name="Fuller R.C."/>
        </authorList>
    </citation>
    <scope>NUCLEOTIDE SEQUENCE [LARGE SCALE GENOMIC DNA]</scope>
    <source>
        <strain evidence="1">EspeVRDwgs_2016</strain>
        <tissue evidence="1">Muscle</tissue>
    </source>
</reference>
<evidence type="ECO:0000313" key="2">
    <source>
        <dbReference type="Proteomes" id="UP000327493"/>
    </source>
</evidence>
<dbReference type="Proteomes" id="UP000327493">
    <property type="component" value="Unassembled WGS sequence"/>
</dbReference>
<organism evidence="1 2">
    <name type="scientific">Etheostoma spectabile</name>
    <name type="common">orangethroat darter</name>
    <dbReference type="NCBI Taxonomy" id="54343"/>
    <lineage>
        <taxon>Eukaryota</taxon>
        <taxon>Metazoa</taxon>
        <taxon>Chordata</taxon>
        <taxon>Craniata</taxon>
        <taxon>Vertebrata</taxon>
        <taxon>Euteleostomi</taxon>
        <taxon>Actinopterygii</taxon>
        <taxon>Neopterygii</taxon>
        <taxon>Teleostei</taxon>
        <taxon>Neoteleostei</taxon>
        <taxon>Acanthomorphata</taxon>
        <taxon>Eupercaria</taxon>
        <taxon>Perciformes</taxon>
        <taxon>Percoidei</taxon>
        <taxon>Percidae</taxon>
        <taxon>Etheostomatinae</taxon>
        <taxon>Etheostoma</taxon>
    </lineage>
</organism>
<protein>
    <recommendedName>
        <fullName evidence="3">Sterile alpha motif domain-containing protein 9-like</fullName>
    </recommendedName>
</protein>
<sequence length="598" mass="69197">MAEMTLTVTQTRIRLYNWLKKSCKGVENLVSFVCNPEVFPAGRCLIIFLLLSPVDTEKDPVFEIYKAFIKQTEEESIITVCASRSTYEKWKEMIQAKCGSDIDPQSIYELSLSEVNGTVMALGPFNQTSGRLLPSSDSSFVVLKQKDEDLLTALDILCLNQCENIYDENSSEFHDFRIKVEEEFYRGGKVKWWNFYFCDKDEDKPFVKREKYDSVKKMITSQLRASKDMCVLFNLFHHPGCGGSTLAMHVMWSLRQESRCAVLKDNTLPKAEVAIQVVKLMNLESERPSPVLLLVDDSKETENPYELVSSIRQAVEDHCNINVDDEKNCKVIIINCVRSHSPKEQYLRHNPSQFITAFLTKVEQNNFEKKLKELEQTHEKPENFYSFMIMKSNFDQKYIDKLARDTLENFDFSSKEARLFGFLALLNTYVAESEISLSLCEDFLGMKVIRWQEDSVMDRMKRYSNVLIIDKVEEWGGYKGIRILHHSIASACLEELERRCFLKVSDITMEILHCDLFFDVGVAKHRDSIQQMLIERQQKDGVGRELFSPLIDKIHTKEGRQIVQQIFVKASSRFVTSASIPQALARYLYIKESDFPEA</sequence>